<gene>
    <name evidence="2" type="ORF">PHLCEN_2v3323</name>
</gene>
<dbReference type="OrthoDB" id="10594331at2759"/>
<dbReference type="AlphaFoldDB" id="A0A2R6QM71"/>
<evidence type="ECO:0000313" key="3">
    <source>
        <dbReference type="Proteomes" id="UP000186601"/>
    </source>
</evidence>
<sequence>MLRKQSSHANSSPQSSASSHEDVYSERFFEPEYPPNDIKTWRSSMKSMHAEVPVYYAHATDLSPQGFFVDSSTLYAPHNILGVTPTPSSAIPRTSPVDLSGRKSSKHDLQTADTLSTSPMGYDIESPPTKRTRKGSSQNPRISGACTRCKRLKAGFSHSI</sequence>
<organism evidence="2 3">
    <name type="scientific">Hermanssonia centrifuga</name>
    <dbReference type="NCBI Taxonomy" id="98765"/>
    <lineage>
        <taxon>Eukaryota</taxon>
        <taxon>Fungi</taxon>
        <taxon>Dikarya</taxon>
        <taxon>Basidiomycota</taxon>
        <taxon>Agaricomycotina</taxon>
        <taxon>Agaricomycetes</taxon>
        <taxon>Polyporales</taxon>
        <taxon>Meruliaceae</taxon>
        <taxon>Hermanssonia</taxon>
    </lineage>
</organism>
<proteinExistence type="predicted"/>
<keyword evidence="3" id="KW-1185">Reference proteome</keyword>
<evidence type="ECO:0000313" key="2">
    <source>
        <dbReference type="EMBL" id="PSS11027.1"/>
    </source>
</evidence>
<protein>
    <submittedName>
        <fullName evidence="2">Uncharacterized protein</fullName>
    </submittedName>
</protein>
<feature type="region of interest" description="Disordered" evidence="1">
    <location>
        <begin position="83"/>
        <end position="144"/>
    </location>
</feature>
<reference evidence="2 3" key="1">
    <citation type="submission" date="2018-02" db="EMBL/GenBank/DDBJ databases">
        <title>Genome sequence of the basidiomycete white-rot fungus Phlebia centrifuga.</title>
        <authorList>
            <person name="Granchi Z."/>
            <person name="Peng M."/>
            <person name="de Vries R.P."/>
            <person name="Hilden K."/>
            <person name="Makela M.R."/>
            <person name="Grigoriev I."/>
            <person name="Riley R."/>
        </authorList>
    </citation>
    <scope>NUCLEOTIDE SEQUENCE [LARGE SCALE GENOMIC DNA]</scope>
    <source>
        <strain evidence="2 3">FBCC195</strain>
    </source>
</reference>
<dbReference type="EMBL" id="MLYV02000321">
    <property type="protein sequence ID" value="PSS11027.1"/>
    <property type="molecule type" value="Genomic_DNA"/>
</dbReference>
<feature type="compositionally biased region" description="Low complexity" evidence="1">
    <location>
        <begin position="7"/>
        <end position="18"/>
    </location>
</feature>
<feature type="region of interest" description="Disordered" evidence="1">
    <location>
        <begin position="1"/>
        <end position="36"/>
    </location>
</feature>
<evidence type="ECO:0000256" key="1">
    <source>
        <dbReference type="SAM" id="MobiDB-lite"/>
    </source>
</evidence>
<accession>A0A2R6QM71</accession>
<name>A0A2R6QM71_9APHY</name>
<dbReference type="Proteomes" id="UP000186601">
    <property type="component" value="Unassembled WGS sequence"/>
</dbReference>
<feature type="compositionally biased region" description="Basic and acidic residues" evidence="1">
    <location>
        <begin position="19"/>
        <end position="30"/>
    </location>
</feature>
<comment type="caution">
    <text evidence="2">The sequence shown here is derived from an EMBL/GenBank/DDBJ whole genome shotgun (WGS) entry which is preliminary data.</text>
</comment>